<keyword evidence="2" id="KW-0808">Transferase</keyword>
<evidence type="ECO:0000313" key="9">
    <source>
        <dbReference type="Proteomes" id="UP000178162"/>
    </source>
</evidence>
<evidence type="ECO:0000313" key="8">
    <source>
        <dbReference type="EMBL" id="OGY26066.1"/>
    </source>
</evidence>
<dbReference type="AlphaFoldDB" id="A0A1G1WEE5"/>
<comment type="similarity">
    <text evidence="6">Belongs to the DNA polymerase HolA subunit family.</text>
</comment>
<reference evidence="8 9" key="1">
    <citation type="journal article" date="2016" name="Nat. Commun.">
        <title>Thousands of microbial genomes shed light on interconnected biogeochemical processes in an aquifer system.</title>
        <authorList>
            <person name="Anantharaman K."/>
            <person name="Brown C.T."/>
            <person name="Hug L.A."/>
            <person name="Sharon I."/>
            <person name="Castelle C.J."/>
            <person name="Probst A.J."/>
            <person name="Thomas B.C."/>
            <person name="Singh A."/>
            <person name="Wilkins M.J."/>
            <person name="Karaoz U."/>
            <person name="Brodie E.L."/>
            <person name="Williams K.H."/>
            <person name="Hubbard S.S."/>
            <person name="Banfield J.F."/>
        </authorList>
    </citation>
    <scope>NUCLEOTIDE SEQUENCE [LARGE SCALE GENOMIC DNA]</scope>
</reference>
<evidence type="ECO:0000256" key="6">
    <source>
        <dbReference type="ARBA" id="ARBA00034754"/>
    </source>
</evidence>
<dbReference type="SUPFAM" id="SSF48019">
    <property type="entry name" value="post-AAA+ oligomerization domain-like"/>
    <property type="match status" value="1"/>
</dbReference>
<keyword evidence="5" id="KW-0239">DNA-directed DNA polymerase</keyword>
<dbReference type="STRING" id="1802595.A2134_02905"/>
<evidence type="ECO:0000256" key="7">
    <source>
        <dbReference type="ARBA" id="ARBA00049244"/>
    </source>
</evidence>
<dbReference type="GO" id="GO:0006261">
    <property type="term" value="P:DNA-templated DNA replication"/>
    <property type="evidence" value="ECO:0007669"/>
    <property type="project" value="TreeGrafter"/>
</dbReference>
<protein>
    <recommendedName>
        <fullName evidence="1">DNA-directed DNA polymerase</fullName>
        <ecNumber evidence="1">2.7.7.7</ecNumber>
    </recommendedName>
</protein>
<evidence type="ECO:0000256" key="1">
    <source>
        <dbReference type="ARBA" id="ARBA00012417"/>
    </source>
</evidence>
<evidence type="ECO:0000256" key="5">
    <source>
        <dbReference type="ARBA" id="ARBA00022932"/>
    </source>
</evidence>
<keyword evidence="4" id="KW-0235">DNA replication</keyword>
<dbReference type="GO" id="GO:0003887">
    <property type="term" value="F:DNA-directed DNA polymerase activity"/>
    <property type="evidence" value="ECO:0007669"/>
    <property type="project" value="UniProtKB-KW"/>
</dbReference>
<accession>A0A1G1WEE5</accession>
<keyword evidence="3" id="KW-0548">Nucleotidyltransferase</keyword>
<dbReference type="EC" id="2.7.7.7" evidence="1"/>
<dbReference type="InterPro" id="IPR005790">
    <property type="entry name" value="DNA_polIII_delta"/>
</dbReference>
<name>A0A1G1WEE5_9BACT</name>
<comment type="caution">
    <text evidence="8">The sequence shown here is derived from an EMBL/GenBank/DDBJ whole genome shotgun (WGS) entry which is preliminary data.</text>
</comment>
<dbReference type="PANTHER" id="PTHR34388">
    <property type="entry name" value="DNA POLYMERASE III SUBUNIT DELTA"/>
    <property type="match status" value="1"/>
</dbReference>
<dbReference type="Proteomes" id="UP000178162">
    <property type="component" value="Unassembled WGS sequence"/>
</dbReference>
<dbReference type="PANTHER" id="PTHR34388:SF1">
    <property type="entry name" value="DNA POLYMERASE III SUBUNIT DELTA"/>
    <property type="match status" value="1"/>
</dbReference>
<dbReference type="GO" id="GO:0003677">
    <property type="term" value="F:DNA binding"/>
    <property type="evidence" value="ECO:0007669"/>
    <property type="project" value="InterPro"/>
</dbReference>
<dbReference type="Gene3D" id="1.20.272.10">
    <property type="match status" value="1"/>
</dbReference>
<dbReference type="EMBL" id="MHCR01000002">
    <property type="protein sequence ID" value="OGY26066.1"/>
    <property type="molecule type" value="Genomic_DNA"/>
</dbReference>
<evidence type="ECO:0000256" key="4">
    <source>
        <dbReference type="ARBA" id="ARBA00022705"/>
    </source>
</evidence>
<sequence>MIYLVHGDDSLSSRRFLFRLKSGYDQVVDITGKNISKERLELALFSESLLAKKILVVVEDLKNWQEIKGLKLNNASDLVFWFKNKIELPDFPINRVILFDLRQANAFKLADALLMKNEKLSLLTLSSLLKQGEPAEKILGTIGFAFRNLALTLEGNLEKIVRNSYAQEKIKQQANFWTMPQISLAFDAIFTTDLRLRQREHNPSMELLALINTLFTLSKRDASEVKDTNKIT</sequence>
<organism evidence="8 9">
    <name type="scientific">Candidatus Woykebacteria bacterium RBG_16_39_9b</name>
    <dbReference type="NCBI Taxonomy" id="1802595"/>
    <lineage>
        <taxon>Bacteria</taxon>
        <taxon>Candidatus Woykeibacteriota</taxon>
    </lineage>
</organism>
<gene>
    <name evidence="8" type="ORF">A2134_02905</name>
</gene>
<evidence type="ECO:0000256" key="3">
    <source>
        <dbReference type="ARBA" id="ARBA00022695"/>
    </source>
</evidence>
<evidence type="ECO:0000256" key="2">
    <source>
        <dbReference type="ARBA" id="ARBA00022679"/>
    </source>
</evidence>
<dbReference type="GO" id="GO:0009360">
    <property type="term" value="C:DNA polymerase III complex"/>
    <property type="evidence" value="ECO:0007669"/>
    <property type="project" value="TreeGrafter"/>
</dbReference>
<comment type="catalytic activity">
    <reaction evidence="7">
        <text>DNA(n) + a 2'-deoxyribonucleoside 5'-triphosphate = DNA(n+1) + diphosphate</text>
        <dbReference type="Rhea" id="RHEA:22508"/>
        <dbReference type="Rhea" id="RHEA-COMP:17339"/>
        <dbReference type="Rhea" id="RHEA-COMP:17340"/>
        <dbReference type="ChEBI" id="CHEBI:33019"/>
        <dbReference type="ChEBI" id="CHEBI:61560"/>
        <dbReference type="ChEBI" id="CHEBI:173112"/>
        <dbReference type="EC" id="2.7.7.7"/>
    </reaction>
</comment>
<proteinExistence type="inferred from homology"/>
<dbReference type="InterPro" id="IPR008921">
    <property type="entry name" value="DNA_pol3_clamp-load_cplx_C"/>
</dbReference>